<feature type="signal peptide" evidence="1">
    <location>
        <begin position="1"/>
        <end position="18"/>
    </location>
</feature>
<name>A0A563D877_9FLAO</name>
<dbReference type="RefSeq" id="WP_146293527.1">
    <property type="nucleotide sequence ID" value="NZ_SELH01000026.1"/>
</dbReference>
<organism evidence="2 3">
    <name type="scientific">Apibacter muscae</name>
    <dbReference type="NCBI Taxonomy" id="2509004"/>
    <lineage>
        <taxon>Bacteria</taxon>
        <taxon>Pseudomonadati</taxon>
        <taxon>Bacteroidota</taxon>
        <taxon>Flavobacteriia</taxon>
        <taxon>Flavobacteriales</taxon>
        <taxon>Weeksellaceae</taxon>
        <taxon>Apibacter</taxon>
    </lineage>
</organism>
<dbReference type="OrthoDB" id="1521224at2"/>
<feature type="chain" id="PRO_5022242512" description="Lipoprotein" evidence="1">
    <location>
        <begin position="19"/>
        <end position="190"/>
    </location>
</feature>
<keyword evidence="1" id="KW-0732">Signal</keyword>
<comment type="caution">
    <text evidence="2">The sequence shown here is derived from an EMBL/GenBank/DDBJ whole genome shotgun (WGS) entry which is preliminary data.</text>
</comment>
<reference evidence="2 3" key="1">
    <citation type="submission" date="2019-02" db="EMBL/GenBank/DDBJ databases">
        <title>Apibacter muscae sp. nov.: a novel member of the house fly microbiota.</title>
        <authorList>
            <person name="Park R."/>
        </authorList>
    </citation>
    <scope>NUCLEOTIDE SEQUENCE [LARGE SCALE GENOMIC DNA]</scope>
    <source>
        <strain evidence="2 3">AL1</strain>
    </source>
</reference>
<protein>
    <recommendedName>
        <fullName evidence="4">Lipoprotein</fullName>
    </recommendedName>
</protein>
<evidence type="ECO:0008006" key="4">
    <source>
        <dbReference type="Google" id="ProtNLM"/>
    </source>
</evidence>
<evidence type="ECO:0000313" key="2">
    <source>
        <dbReference type="EMBL" id="TWP26141.1"/>
    </source>
</evidence>
<accession>A0A563D877</accession>
<gene>
    <name evidence="2" type="ORF">ETU09_10600</name>
</gene>
<keyword evidence="3" id="KW-1185">Reference proteome</keyword>
<sequence length="190" mass="22290">MAKFKILSLFLSAWFILASCSGTDTGKSKDTSLKFIPVKIKDKKSISSYDGDLHRDIYIYTEDFLIKNPPTDLEELKKIMIDYRNKKGVRLDKLDTDEYGMTFHRYTDDTSYFLNHISYDTWDGQTKYLGSQEQDFLGFIFSKRCPADTTQWQTNILWTIPNEEKLKKDGFYDMGKDTLIYCPKPKDPYQ</sequence>
<dbReference type="PROSITE" id="PS51257">
    <property type="entry name" value="PROKAR_LIPOPROTEIN"/>
    <property type="match status" value="1"/>
</dbReference>
<dbReference type="Proteomes" id="UP000319499">
    <property type="component" value="Unassembled WGS sequence"/>
</dbReference>
<evidence type="ECO:0000313" key="3">
    <source>
        <dbReference type="Proteomes" id="UP000319499"/>
    </source>
</evidence>
<dbReference type="AlphaFoldDB" id="A0A563D877"/>
<proteinExistence type="predicted"/>
<evidence type="ECO:0000256" key="1">
    <source>
        <dbReference type="SAM" id="SignalP"/>
    </source>
</evidence>
<dbReference type="EMBL" id="SELH01000026">
    <property type="protein sequence ID" value="TWP26141.1"/>
    <property type="molecule type" value="Genomic_DNA"/>
</dbReference>